<dbReference type="AlphaFoldDB" id="A0AAN9R585"/>
<keyword evidence="2" id="KW-1185">Reference proteome</keyword>
<protein>
    <submittedName>
        <fullName evidence="1">Uncharacterized protein</fullName>
    </submittedName>
</protein>
<organism evidence="1 2">
    <name type="scientific">Canavalia gladiata</name>
    <name type="common">Sword bean</name>
    <name type="synonym">Dolichos gladiatus</name>
    <dbReference type="NCBI Taxonomy" id="3824"/>
    <lineage>
        <taxon>Eukaryota</taxon>
        <taxon>Viridiplantae</taxon>
        <taxon>Streptophyta</taxon>
        <taxon>Embryophyta</taxon>
        <taxon>Tracheophyta</taxon>
        <taxon>Spermatophyta</taxon>
        <taxon>Magnoliopsida</taxon>
        <taxon>eudicotyledons</taxon>
        <taxon>Gunneridae</taxon>
        <taxon>Pentapetalae</taxon>
        <taxon>rosids</taxon>
        <taxon>fabids</taxon>
        <taxon>Fabales</taxon>
        <taxon>Fabaceae</taxon>
        <taxon>Papilionoideae</taxon>
        <taxon>50 kb inversion clade</taxon>
        <taxon>NPAAA clade</taxon>
        <taxon>indigoferoid/millettioid clade</taxon>
        <taxon>Phaseoleae</taxon>
        <taxon>Canavalia</taxon>
    </lineage>
</organism>
<evidence type="ECO:0000313" key="2">
    <source>
        <dbReference type="Proteomes" id="UP001367508"/>
    </source>
</evidence>
<dbReference type="Proteomes" id="UP001367508">
    <property type="component" value="Unassembled WGS sequence"/>
</dbReference>
<name>A0AAN9R585_CANGL</name>
<reference evidence="1 2" key="1">
    <citation type="submission" date="2024-01" db="EMBL/GenBank/DDBJ databases">
        <title>The genomes of 5 underutilized Papilionoideae crops provide insights into root nodulation and disease resistanc.</title>
        <authorList>
            <person name="Jiang F."/>
        </authorList>
    </citation>
    <scope>NUCLEOTIDE SEQUENCE [LARGE SCALE GENOMIC DNA]</scope>
    <source>
        <strain evidence="1">LVBAO_FW01</strain>
        <tissue evidence="1">Leaves</tissue>
    </source>
</reference>
<evidence type="ECO:0000313" key="1">
    <source>
        <dbReference type="EMBL" id="KAK7358429.1"/>
    </source>
</evidence>
<comment type="caution">
    <text evidence="1">The sequence shown here is derived from an EMBL/GenBank/DDBJ whole genome shotgun (WGS) entry which is preliminary data.</text>
</comment>
<dbReference type="EMBL" id="JAYMYQ010000001">
    <property type="protein sequence ID" value="KAK7358429.1"/>
    <property type="molecule type" value="Genomic_DNA"/>
</dbReference>
<gene>
    <name evidence="1" type="ORF">VNO77_00357</name>
</gene>
<sequence length="79" mass="8902">MQNKRAGDGWHIDAAASLSLWPIRVYVFIIFERSSLSCYSSDSASSSCLCIAAFSELKGLFSFGLQTKVFVFMYYIQIK</sequence>
<proteinExistence type="predicted"/>
<accession>A0AAN9R585</accession>